<dbReference type="Pfam" id="PF19055">
    <property type="entry name" value="ABC2_membrane_7"/>
    <property type="match status" value="1"/>
</dbReference>
<dbReference type="GO" id="GO:0016020">
    <property type="term" value="C:membrane"/>
    <property type="evidence" value="ECO:0007669"/>
    <property type="project" value="UniProtKB-SubCell"/>
</dbReference>
<comment type="similarity">
    <text evidence="2">Belongs to the ABC transporter superfamily. ABCG family. Eye pigment precursor importer (TC 3.A.1.204) subfamily.</text>
</comment>
<dbReference type="CDD" id="cd03213">
    <property type="entry name" value="ABCG_EPDR"/>
    <property type="match status" value="1"/>
</dbReference>
<dbReference type="InterPro" id="IPR027417">
    <property type="entry name" value="P-loop_NTPase"/>
</dbReference>
<evidence type="ECO:0000256" key="4">
    <source>
        <dbReference type="ARBA" id="ARBA00022692"/>
    </source>
</evidence>
<evidence type="ECO:0000256" key="7">
    <source>
        <dbReference type="ARBA" id="ARBA00022989"/>
    </source>
</evidence>
<keyword evidence="8 9" id="KW-0472">Membrane</keyword>
<organism evidence="11 12">
    <name type="scientific">Linum tenue</name>
    <dbReference type="NCBI Taxonomy" id="586396"/>
    <lineage>
        <taxon>Eukaryota</taxon>
        <taxon>Viridiplantae</taxon>
        <taxon>Streptophyta</taxon>
        <taxon>Embryophyta</taxon>
        <taxon>Tracheophyta</taxon>
        <taxon>Spermatophyta</taxon>
        <taxon>Magnoliopsida</taxon>
        <taxon>eudicotyledons</taxon>
        <taxon>Gunneridae</taxon>
        <taxon>Pentapetalae</taxon>
        <taxon>rosids</taxon>
        <taxon>fabids</taxon>
        <taxon>Malpighiales</taxon>
        <taxon>Linaceae</taxon>
        <taxon>Linum</taxon>
    </lineage>
</organism>
<reference evidence="11" key="1">
    <citation type="submission" date="2022-08" db="EMBL/GenBank/DDBJ databases">
        <authorList>
            <person name="Gutierrez-Valencia J."/>
        </authorList>
    </citation>
    <scope>NUCLEOTIDE SEQUENCE</scope>
</reference>
<dbReference type="EMBL" id="CAMGYJ010000003">
    <property type="protein sequence ID" value="CAI0396038.1"/>
    <property type="molecule type" value="Genomic_DNA"/>
</dbReference>
<keyword evidence="6" id="KW-0067">ATP-binding</keyword>
<dbReference type="Gene3D" id="3.40.50.300">
    <property type="entry name" value="P-loop containing nucleotide triphosphate hydrolases"/>
    <property type="match status" value="1"/>
</dbReference>
<sequence length="598" mass="66194">MQFQDVHYKVAGKGGSSGEKVILDGITGGVKPGELLALMGPSGSGKTTLLNLLSGKIKSETTGSITYNDQPYTKSLKRSRIGFVTQDDVVFPHLTVKETLTYSALLQLPSVLSRQQKRDRALNVITELGLDRCQNTMVGGKFMRGVSGGERKRVCIGNEILLNPSLLFLDEPTSGLDSTTALRIVQLLQNMAEEGKTVVTTIHQPSSRVFSKFDKLILLGKGSSLYFGKASEAMLYFSSIGCYPLIAMNPAEFLVDLSNGDVNDKSVPAQLDDDKFPNLCHNSQVRVSGFNVLAFQFLVEAYRLKVGEADRKPASVLNGKVEITAGEVKSRDFEATWWDQFSILFQRGFKEKRHEYLSTIRVVQVIAIAVVVLLLWWHSDASSPQKLQDQAGLLFFISVFWGFLPLFNSVFTFPQERLMLAKERSVGMYKLSAYFAARSACDLLLDLTLPILFLLMVYFMVGLKSSFSAFSLTLLALFLNIIAAQGLGLAIGAAFMDLKKATTIASVVVMSFMLSGGFYLKNVPGFMEWARNVSFNYHTYKLLLKIQYSCSLGRSDVECGFIREMGVGSGGLEVGALFVMITAYRLLAYLFLRKMKLY</sequence>
<dbReference type="InterPro" id="IPR050352">
    <property type="entry name" value="ABCG_transporters"/>
</dbReference>
<evidence type="ECO:0000256" key="9">
    <source>
        <dbReference type="SAM" id="Phobius"/>
    </source>
</evidence>
<name>A0AAV0IGZ0_9ROSI</name>
<feature type="transmembrane region" description="Helical" evidence="9">
    <location>
        <begin position="574"/>
        <end position="592"/>
    </location>
</feature>
<accession>A0AAV0IGZ0</accession>
<comment type="caution">
    <text evidence="11">The sequence shown here is derived from an EMBL/GenBank/DDBJ whole genome shotgun (WGS) entry which is preliminary data.</text>
</comment>
<evidence type="ECO:0000256" key="6">
    <source>
        <dbReference type="ARBA" id="ARBA00022840"/>
    </source>
</evidence>
<feature type="transmembrane region" description="Helical" evidence="9">
    <location>
        <begin position="435"/>
        <end position="461"/>
    </location>
</feature>
<feature type="domain" description="ABC transporter" evidence="10">
    <location>
        <begin position="1"/>
        <end position="246"/>
    </location>
</feature>
<evidence type="ECO:0000256" key="3">
    <source>
        <dbReference type="ARBA" id="ARBA00022448"/>
    </source>
</evidence>
<keyword evidence="3" id="KW-0813">Transport</keyword>
<keyword evidence="12" id="KW-1185">Reference proteome</keyword>
<keyword evidence="7 9" id="KW-1133">Transmembrane helix</keyword>
<dbReference type="PANTHER" id="PTHR48041:SF66">
    <property type="entry name" value="ABC TRANSPORTER G FAMILY MEMBER 22-LIKE ISOFORM X1"/>
    <property type="match status" value="1"/>
</dbReference>
<dbReference type="PROSITE" id="PS50893">
    <property type="entry name" value="ABC_TRANSPORTER_2"/>
    <property type="match status" value="1"/>
</dbReference>
<evidence type="ECO:0000259" key="10">
    <source>
        <dbReference type="PROSITE" id="PS50893"/>
    </source>
</evidence>
<evidence type="ECO:0000313" key="11">
    <source>
        <dbReference type="EMBL" id="CAI0396038.1"/>
    </source>
</evidence>
<evidence type="ECO:0000256" key="2">
    <source>
        <dbReference type="ARBA" id="ARBA00005814"/>
    </source>
</evidence>
<dbReference type="FunFam" id="3.40.50.300:FF:000337">
    <property type="entry name" value="ABC transporter G family member 22"/>
    <property type="match status" value="1"/>
</dbReference>
<dbReference type="PROSITE" id="PS00211">
    <property type="entry name" value="ABC_TRANSPORTER_1"/>
    <property type="match status" value="1"/>
</dbReference>
<proteinExistence type="inferred from homology"/>
<evidence type="ECO:0000313" key="12">
    <source>
        <dbReference type="Proteomes" id="UP001154282"/>
    </source>
</evidence>
<dbReference type="Proteomes" id="UP001154282">
    <property type="component" value="Unassembled WGS sequence"/>
</dbReference>
<dbReference type="SMART" id="SM00382">
    <property type="entry name" value="AAA"/>
    <property type="match status" value="1"/>
</dbReference>
<feature type="transmembrane region" description="Helical" evidence="9">
    <location>
        <begin position="356"/>
        <end position="379"/>
    </location>
</feature>
<keyword evidence="5" id="KW-0547">Nucleotide-binding</keyword>
<evidence type="ECO:0000256" key="5">
    <source>
        <dbReference type="ARBA" id="ARBA00022741"/>
    </source>
</evidence>
<feature type="transmembrane region" description="Helical" evidence="9">
    <location>
        <begin position="501"/>
        <end position="520"/>
    </location>
</feature>
<dbReference type="InterPro" id="IPR043926">
    <property type="entry name" value="ABCG_dom"/>
</dbReference>
<evidence type="ECO:0000256" key="1">
    <source>
        <dbReference type="ARBA" id="ARBA00004141"/>
    </source>
</evidence>
<keyword evidence="4 9" id="KW-0812">Transmembrane</keyword>
<gene>
    <name evidence="11" type="ORF">LITE_LOCUS8956</name>
</gene>
<protein>
    <recommendedName>
        <fullName evidence="10">ABC transporter domain-containing protein</fullName>
    </recommendedName>
</protein>
<dbReference type="Pfam" id="PF01061">
    <property type="entry name" value="ABC2_membrane"/>
    <property type="match status" value="1"/>
</dbReference>
<dbReference type="InterPro" id="IPR003439">
    <property type="entry name" value="ABC_transporter-like_ATP-bd"/>
</dbReference>
<evidence type="ECO:0000256" key="8">
    <source>
        <dbReference type="ARBA" id="ARBA00023136"/>
    </source>
</evidence>
<dbReference type="AlphaFoldDB" id="A0AAV0IGZ0"/>
<feature type="transmembrane region" description="Helical" evidence="9">
    <location>
        <begin position="467"/>
        <end position="489"/>
    </location>
</feature>
<dbReference type="PANTHER" id="PTHR48041">
    <property type="entry name" value="ABC TRANSPORTER G FAMILY MEMBER 28"/>
    <property type="match status" value="1"/>
</dbReference>
<comment type="subcellular location">
    <subcellularLocation>
        <location evidence="1">Membrane</location>
        <topology evidence="1">Multi-pass membrane protein</topology>
    </subcellularLocation>
</comment>
<dbReference type="GO" id="GO:0140359">
    <property type="term" value="F:ABC-type transporter activity"/>
    <property type="evidence" value="ECO:0007669"/>
    <property type="project" value="InterPro"/>
</dbReference>
<dbReference type="GO" id="GO:0016887">
    <property type="term" value="F:ATP hydrolysis activity"/>
    <property type="evidence" value="ECO:0007669"/>
    <property type="project" value="InterPro"/>
</dbReference>
<dbReference type="InterPro" id="IPR017871">
    <property type="entry name" value="ABC_transporter-like_CS"/>
</dbReference>
<dbReference type="InterPro" id="IPR013525">
    <property type="entry name" value="ABC2_TM"/>
</dbReference>
<dbReference type="Pfam" id="PF00005">
    <property type="entry name" value="ABC_tran"/>
    <property type="match status" value="1"/>
</dbReference>
<dbReference type="SUPFAM" id="SSF52540">
    <property type="entry name" value="P-loop containing nucleoside triphosphate hydrolases"/>
    <property type="match status" value="1"/>
</dbReference>
<dbReference type="InterPro" id="IPR003593">
    <property type="entry name" value="AAA+_ATPase"/>
</dbReference>
<feature type="transmembrane region" description="Helical" evidence="9">
    <location>
        <begin position="391"/>
        <end position="414"/>
    </location>
</feature>
<dbReference type="GO" id="GO:0005524">
    <property type="term" value="F:ATP binding"/>
    <property type="evidence" value="ECO:0007669"/>
    <property type="project" value="UniProtKB-KW"/>
</dbReference>